<evidence type="ECO:0000256" key="1">
    <source>
        <dbReference type="ARBA" id="ARBA00007447"/>
    </source>
</evidence>
<feature type="chain" id="PRO_5032882099" description="Peptidase A1 domain-containing protein" evidence="4">
    <location>
        <begin position="17"/>
        <end position="504"/>
    </location>
</feature>
<evidence type="ECO:0000259" key="5">
    <source>
        <dbReference type="PROSITE" id="PS51767"/>
    </source>
</evidence>
<evidence type="ECO:0000313" key="6">
    <source>
        <dbReference type="EMBL" id="CAD6218762.1"/>
    </source>
</evidence>
<dbReference type="Proteomes" id="UP000604825">
    <property type="component" value="Unassembled WGS sequence"/>
</dbReference>
<comment type="caution">
    <text evidence="6">The sequence shown here is derived from an EMBL/GenBank/DDBJ whole genome shotgun (WGS) entry which is preliminary data.</text>
</comment>
<dbReference type="FunFam" id="2.40.70.10:FF:000021">
    <property type="entry name" value="Aspartyl protease AED1"/>
    <property type="match status" value="1"/>
</dbReference>
<evidence type="ECO:0000256" key="2">
    <source>
        <dbReference type="PIRSR" id="PIRSR601461-1"/>
    </source>
</evidence>
<dbReference type="AlphaFoldDB" id="A0A811N0A6"/>
<dbReference type="InterPro" id="IPR021109">
    <property type="entry name" value="Peptidase_aspartic_dom_sf"/>
</dbReference>
<dbReference type="GO" id="GO:0004190">
    <property type="term" value="F:aspartic-type endopeptidase activity"/>
    <property type="evidence" value="ECO:0007669"/>
    <property type="project" value="InterPro"/>
</dbReference>
<feature type="signal peptide" evidence="4">
    <location>
        <begin position="1"/>
        <end position="16"/>
    </location>
</feature>
<name>A0A811N0A6_9POAL</name>
<dbReference type="InterPro" id="IPR033121">
    <property type="entry name" value="PEPTIDASE_A1"/>
</dbReference>
<dbReference type="InterPro" id="IPR032799">
    <property type="entry name" value="TAXi_C"/>
</dbReference>
<gene>
    <name evidence="6" type="ORF">NCGR_LOCUS12613</name>
</gene>
<dbReference type="PANTHER" id="PTHR13683:SF764">
    <property type="entry name" value="ASPARTYL PROTEASE AED1"/>
    <property type="match status" value="1"/>
</dbReference>
<feature type="active site" evidence="2">
    <location>
        <position position="353"/>
    </location>
</feature>
<evidence type="ECO:0000256" key="4">
    <source>
        <dbReference type="SAM" id="SignalP"/>
    </source>
</evidence>
<dbReference type="Pfam" id="PF14543">
    <property type="entry name" value="TAXi_N"/>
    <property type="match status" value="1"/>
</dbReference>
<feature type="domain" description="Peptidase A1" evidence="5">
    <location>
        <begin position="133"/>
        <end position="472"/>
    </location>
</feature>
<reference evidence="6" key="1">
    <citation type="submission" date="2020-10" db="EMBL/GenBank/DDBJ databases">
        <authorList>
            <person name="Han B."/>
            <person name="Lu T."/>
            <person name="Zhao Q."/>
            <person name="Huang X."/>
            <person name="Zhao Y."/>
        </authorList>
    </citation>
    <scope>NUCLEOTIDE SEQUENCE</scope>
</reference>
<dbReference type="SUPFAM" id="SSF50630">
    <property type="entry name" value="Acid proteases"/>
    <property type="match status" value="1"/>
</dbReference>
<dbReference type="Pfam" id="PF14541">
    <property type="entry name" value="TAXi_C"/>
    <property type="match status" value="1"/>
</dbReference>
<comment type="similarity">
    <text evidence="1">Belongs to the peptidase A1 family.</text>
</comment>
<feature type="compositionally biased region" description="Low complexity" evidence="3">
    <location>
        <begin position="451"/>
        <end position="463"/>
    </location>
</feature>
<feature type="active site" evidence="2">
    <location>
        <position position="151"/>
    </location>
</feature>
<keyword evidence="4" id="KW-0732">Signal</keyword>
<keyword evidence="7" id="KW-1185">Reference proteome</keyword>
<dbReference type="InterPro" id="IPR032861">
    <property type="entry name" value="TAXi_N"/>
</dbReference>
<dbReference type="GO" id="GO:0006508">
    <property type="term" value="P:proteolysis"/>
    <property type="evidence" value="ECO:0007669"/>
    <property type="project" value="InterPro"/>
</dbReference>
<evidence type="ECO:0000256" key="3">
    <source>
        <dbReference type="SAM" id="MobiDB-lite"/>
    </source>
</evidence>
<dbReference type="OrthoDB" id="2747330at2759"/>
<proteinExistence type="inferred from homology"/>
<dbReference type="InterPro" id="IPR001461">
    <property type="entry name" value="Aspartic_peptidase_A1"/>
</dbReference>
<sequence length="504" mass="53121">MFPGCCLAAVLVAALASPHRLATSAAAAGEGSATTTSWHDVSVKSLLPNTICTATKGPAAPSSSALTVVHRHGPCSPLQSRGGAPSHTEILRRDQDRVDAIRRKAAAVTAASKSKGGMSLLANWGKSLGTNNYVTSLRLGTPATDLLVELDTGSTQSWVQCKPCADCYEQHDPVFDPTRSATYSAIPCGARECQELSSSSRNCSSDNKKCPYEVSYGDDSYTVGDLARDTLTLSLTPADTVLGFVFGCGHSNAGTFGEIDGLLGLGRGKASLPSQVAARYGAGFSYCLPSSSSAAGYLSFGGAAAPANAQFTEMVTGQDPTSYYLNLTGIMVAGRAIKVPPSVFATAAGTIIDSGTAFSRLPPRAYAALRSSFRSAMGRYRYKRAPSSTIFDTCYDFTGHETVQIPSVALVFADGATVHLHPSGVLYTWNDVSQTCLAFVPNQDERGAYLGTRSRGRSPSSTTWATRRSGSAPRAAPEIHRDSELKFKTVNEEPFIRCKEPRGS</sequence>
<organism evidence="6 7">
    <name type="scientific">Miscanthus lutarioriparius</name>
    <dbReference type="NCBI Taxonomy" id="422564"/>
    <lineage>
        <taxon>Eukaryota</taxon>
        <taxon>Viridiplantae</taxon>
        <taxon>Streptophyta</taxon>
        <taxon>Embryophyta</taxon>
        <taxon>Tracheophyta</taxon>
        <taxon>Spermatophyta</taxon>
        <taxon>Magnoliopsida</taxon>
        <taxon>Liliopsida</taxon>
        <taxon>Poales</taxon>
        <taxon>Poaceae</taxon>
        <taxon>PACMAD clade</taxon>
        <taxon>Panicoideae</taxon>
        <taxon>Andropogonodae</taxon>
        <taxon>Andropogoneae</taxon>
        <taxon>Saccharinae</taxon>
        <taxon>Miscanthus</taxon>
    </lineage>
</organism>
<feature type="region of interest" description="Disordered" evidence="3">
    <location>
        <begin position="449"/>
        <end position="481"/>
    </location>
</feature>
<dbReference type="EMBL" id="CAJGYO010000003">
    <property type="protein sequence ID" value="CAD6218762.1"/>
    <property type="molecule type" value="Genomic_DNA"/>
</dbReference>
<evidence type="ECO:0000313" key="7">
    <source>
        <dbReference type="Proteomes" id="UP000604825"/>
    </source>
</evidence>
<dbReference type="PANTHER" id="PTHR13683">
    <property type="entry name" value="ASPARTYL PROTEASES"/>
    <property type="match status" value="1"/>
</dbReference>
<dbReference type="Gene3D" id="2.40.70.10">
    <property type="entry name" value="Acid Proteases"/>
    <property type="match status" value="2"/>
</dbReference>
<accession>A0A811N0A6</accession>
<protein>
    <recommendedName>
        <fullName evidence="5">Peptidase A1 domain-containing protein</fullName>
    </recommendedName>
</protein>
<dbReference type="PROSITE" id="PS51767">
    <property type="entry name" value="PEPTIDASE_A1"/>
    <property type="match status" value="1"/>
</dbReference>